<keyword evidence="4 7" id="KW-0812">Transmembrane</keyword>
<dbReference type="PROSITE" id="PS50156">
    <property type="entry name" value="SSD"/>
    <property type="match status" value="1"/>
</dbReference>
<feature type="transmembrane region" description="Helical" evidence="7">
    <location>
        <begin position="563"/>
        <end position="585"/>
    </location>
</feature>
<dbReference type="InterPro" id="IPR050545">
    <property type="entry name" value="Mycobact_MmpL"/>
</dbReference>
<proteinExistence type="inferred from homology"/>
<comment type="subcellular location">
    <subcellularLocation>
        <location evidence="1">Cell membrane</location>
        <topology evidence="1">Multi-pass membrane protein</topology>
    </subcellularLocation>
</comment>
<dbReference type="InterPro" id="IPR004869">
    <property type="entry name" value="MMPL_dom"/>
</dbReference>
<evidence type="ECO:0000256" key="2">
    <source>
        <dbReference type="ARBA" id="ARBA00010157"/>
    </source>
</evidence>
<gene>
    <name evidence="9" type="ORF">JJB07_03665</name>
</gene>
<feature type="transmembrane region" description="Helical" evidence="7">
    <location>
        <begin position="373"/>
        <end position="394"/>
    </location>
</feature>
<feature type="transmembrane region" description="Helical" evidence="7">
    <location>
        <begin position="311"/>
        <end position="338"/>
    </location>
</feature>
<evidence type="ECO:0000259" key="8">
    <source>
        <dbReference type="PROSITE" id="PS50156"/>
    </source>
</evidence>
<feature type="transmembrane region" description="Helical" evidence="7">
    <location>
        <begin position="282"/>
        <end position="305"/>
    </location>
</feature>
<sequence length="708" mass="77290">MASGKRGAKIVVGLWLAFALVLSFLAPSSKLFAVNSNSSDLPAGLPSEVASVVREKHFPTEDGLTALLVFHEETPLTEEQQTRVAEVSRLLSEENLQGVATSTPLYQMPAAAWGPFFSEDRTTLMLPVSLKKDLDSHGVREVVQQINELVQTKVLGTLHVSITGPAGISSDAIGVFQNADFVLMLTSVVLILILLILLYRSPLLAVVPLVMAGILYEIADRLLGLGAKNGMFVVESQALSIMMILLFAVLTDYALFVFSRYRDELRKTSSQYEAMQEAMKHVGEPIFFSGSIILVSVLTLSVALFKPYQHFAPVFGVALVVVLLGGLTLIPAGFALLGRKAFWPFLPRVGEVPSAKLGLWDRMGRLVTKKPRLLAGGLTLLLLGASLFIGNIQFSYNLLKSFPGDTPSRVGFETLQQHFPPGALAPSTVLVESRQTLDAGSQTSLENLRSKLSEVSGVKSVTLGKNALSSDLHAAQLQLVLSHDPYDPAAMQTVVTIREEAQRFLQDSGFDSQQVSLHVAGQTATQLDTRTVNDRDTKLVLVLVTLLTTVLLIFQSRSLIAPIYMMGTILLTYATSLGITWVVFHNLLGYESISYRIPLYSFVFLVALGVDYNILLLSRIREEVQHADLPTAIRRAVSVTGKTISSAGLILVATFSVLMTQPLLELVLFGFVVGLGVLIDTFLVRSLLMPSIMLLLGRWNWWPGRKQN</sequence>
<evidence type="ECO:0000256" key="7">
    <source>
        <dbReference type="SAM" id="Phobius"/>
    </source>
</evidence>
<feature type="transmembrane region" description="Helical" evidence="7">
    <location>
        <begin position="239"/>
        <end position="261"/>
    </location>
</feature>
<comment type="caution">
    <text evidence="9">The sequence shown here is derived from an EMBL/GenBank/DDBJ whole genome shotgun (WGS) entry which is preliminary data.</text>
</comment>
<accession>A0ABS1J6B2</accession>
<reference evidence="9 10" key="1">
    <citation type="submission" date="2021-01" db="EMBL/GenBank/DDBJ databases">
        <title>Tumebacillus sp. strain ITR2 16S ribosomal RNA gene Genome sequencing and assembly.</title>
        <authorList>
            <person name="Kang M."/>
        </authorList>
    </citation>
    <scope>NUCLEOTIDE SEQUENCE [LARGE SCALE GENOMIC DNA]</scope>
    <source>
        <strain evidence="9 10">ITR2</strain>
    </source>
</reference>
<protein>
    <submittedName>
        <fullName evidence="9">MMPL family transporter</fullName>
    </submittedName>
</protein>
<keyword evidence="6 7" id="KW-0472">Membrane</keyword>
<dbReference type="EMBL" id="JAEQNB010000001">
    <property type="protein sequence ID" value="MBL0385740.1"/>
    <property type="molecule type" value="Genomic_DNA"/>
</dbReference>
<feature type="transmembrane region" description="Helical" evidence="7">
    <location>
        <begin position="597"/>
        <end position="618"/>
    </location>
</feature>
<feature type="transmembrane region" description="Helical" evidence="7">
    <location>
        <begin position="181"/>
        <end position="198"/>
    </location>
</feature>
<evidence type="ECO:0000313" key="10">
    <source>
        <dbReference type="Proteomes" id="UP000602284"/>
    </source>
</evidence>
<feature type="domain" description="SSD" evidence="8">
    <location>
        <begin position="534"/>
        <end position="694"/>
    </location>
</feature>
<evidence type="ECO:0000256" key="1">
    <source>
        <dbReference type="ARBA" id="ARBA00004651"/>
    </source>
</evidence>
<keyword evidence="10" id="KW-1185">Reference proteome</keyword>
<name>A0ABS1J6B2_9BACL</name>
<comment type="similarity">
    <text evidence="2">Belongs to the resistance-nodulation-cell division (RND) (TC 2.A.6) family. MmpL subfamily.</text>
</comment>
<keyword evidence="3" id="KW-1003">Cell membrane</keyword>
<feature type="transmembrane region" description="Helical" evidence="7">
    <location>
        <begin position="539"/>
        <end position="556"/>
    </location>
</feature>
<feature type="transmembrane region" description="Helical" evidence="7">
    <location>
        <begin position="639"/>
        <end position="660"/>
    </location>
</feature>
<evidence type="ECO:0000256" key="5">
    <source>
        <dbReference type="ARBA" id="ARBA00022989"/>
    </source>
</evidence>
<feature type="transmembrane region" description="Helical" evidence="7">
    <location>
        <begin position="666"/>
        <end position="688"/>
    </location>
</feature>
<feature type="transmembrane region" description="Helical" evidence="7">
    <location>
        <begin position="203"/>
        <end position="219"/>
    </location>
</feature>
<keyword evidence="5 7" id="KW-1133">Transmembrane helix</keyword>
<dbReference type="PANTHER" id="PTHR33406:SF6">
    <property type="entry name" value="MEMBRANE PROTEIN YDGH-RELATED"/>
    <property type="match status" value="1"/>
</dbReference>
<dbReference type="InterPro" id="IPR000731">
    <property type="entry name" value="SSD"/>
</dbReference>
<dbReference type="Gene3D" id="1.20.1640.10">
    <property type="entry name" value="Multidrug efflux transporter AcrB transmembrane domain"/>
    <property type="match status" value="2"/>
</dbReference>
<dbReference type="Proteomes" id="UP000602284">
    <property type="component" value="Unassembled WGS sequence"/>
</dbReference>
<dbReference type="Pfam" id="PF03176">
    <property type="entry name" value="MMPL"/>
    <property type="match status" value="2"/>
</dbReference>
<evidence type="ECO:0000256" key="6">
    <source>
        <dbReference type="ARBA" id="ARBA00023136"/>
    </source>
</evidence>
<dbReference type="PANTHER" id="PTHR33406">
    <property type="entry name" value="MEMBRANE PROTEIN MJ1562-RELATED"/>
    <property type="match status" value="1"/>
</dbReference>
<organism evidence="9 10">
    <name type="scientific">Tumebacillus amylolyticus</name>
    <dbReference type="NCBI Taxonomy" id="2801339"/>
    <lineage>
        <taxon>Bacteria</taxon>
        <taxon>Bacillati</taxon>
        <taxon>Bacillota</taxon>
        <taxon>Bacilli</taxon>
        <taxon>Bacillales</taxon>
        <taxon>Alicyclobacillaceae</taxon>
        <taxon>Tumebacillus</taxon>
    </lineage>
</organism>
<evidence type="ECO:0000256" key="3">
    <source>
        <dbReference type="ARBA" id="ARBA00022475"/>
    </source>
</evidence>
<dbReference type="SUPFAM" id="SSF82866">
    <property type="entry name" value="Multidrug efflux transporter AcrB transmembrane domain"/>
    <property type="match status" value="2"/>
</dbReference>
<evidence type="ECO:0000313" key="9">
    <source>
        <dbReference type="EMBL" id="MBL0385740.1"/>
    </source>
</evidence>
<evidence type="ECO:0000256" key="4">
    <source>
        <dbReference type="ARBA" id="ARBA00022692"/>
    </source>
</evidence>